<gene>
    <name evidence="1" type="ORF">Ctob_000038</name>
</gene>
<dbReference type="AlphaFoldDB" id="A0A0M0J352"/>
<dbReference type="Gene3D" id="3.40.50.150">
    <property type="entry name" value="Vaccinia Virus protein VP39"/>
    <property type="match status" value="1"/>
</dbReference>
<name>A0A0M0J352_9EUKA</name>
<evidence type="ECO:0000313" key="2">
    <source>
        <dbReference type="Proteomes" id="UP000037460"/>
    </source>
</evidence>
<evidence type="ECO:0000313" key="1">
    <source>
        <dbReference type="EMBL" id="KOO20971.1"/>
    </source>
</evidence>
<dbReference type="Proteomes" id="UP000037460">
    <property type="component" value="Unassembled WGS sequence"/>
</dbReference>
<reference evidence="2" key="1">
    <citation type="journal article" date="2015" name="PLoS Genet.">
        <title>Genome Sequence and Transcriptome Analyses of Chrysochromulina tobin: Metabolic Tools for Enhanced Algal Fitness in the Prominent Order Prymnesiales (Haptophyceae).</title>
        <authorList>
            <person name="Hovde B.T."/>
            <person name="Deodato C.R."/>
            <person name="Hunsperger H.M."/>
            <person name="Ryken S.A."/>
            <person name="Yost W."/>
            <person name="Jha R.K."/>
            <person name="Patterson J."/>
            <person name="Monnat R.J. Jr."/>
            <person name="Barlow S.B."/>
            <person name="Starkenburg S.R."/>
            <person name="Cattolico R.A."/>
        </authorList>
    </citation>
    <scope>NUCLEOTIDE SEQUENCE</scope>
    <source>
        <strain evidence="2">CCMP291</strain>
    </source>
</reference>
<accession>A0A0M0J352</accession>
<keyword evidence="2" id="KW-1185">Reference proteome</keyword>
<protein>
    <submittedName>
        <fullName evidence="1">Uncharacterized protein</fullName>
    </submittedName>
</protein>
<dbReference type="EMBL" id="JWZX01003398">
    <property type="protein sequence ID" value="KOO20971.1"/>
    <property type="molecule type" value="Genomic_DNA"/>
</dbReference>
<dbReference type="SUPFAM" id="SSF53335">
    <property type="entry name" value="S-adenosyl-L-methionine-dependent methyltransferases"/>
    <property type="match status" value="1"/>
</dbReference>
<dbReference type="InterPro" id="IPR029063">
    <property type="entry name" value="SAM-dependent_MTases_sf"/>
</dbReference>
<sequence length="176" mass="19923">MYRNVFEHVKDPFAAARGLFQLVRPGGFVFWSAPFLERFHFSYEAGDYFRYTCMGAQEILTQAGFEITDVKKVGDSHMASAYLLGLGVGDIHHEHLRHALISNFSAKQDDHSDKQWLSISCVLVARRPVDGMGNWSDVQDDNILRAATANVQQLPREWKPLVNLSSANRRVGTVLR</sequence>
<comment type="caution">
    <text evidence="1">The sequence shown here is derived from an EMBL/GenBank/DDBJ whole genome shotgun (WGS) entry which is preliminary data.</text>
</comment>
<organism evidence="1 2">
    <name type="scientific">Chrysochromulina tobinii</name>
    <dbReference type="NCBI Taxonomy" id="1460289"/>
    <lineage>
        <taxon>Eukaryota</taxon>
        <taxon>Haptista</taxon>
        <taxon>Haptophyta</taxon>
        <taxon>Prymnesiophyceae</taxon>
        <taxon>Prymnesiales</taxon>
        <taxon>Chrysochromulinaceae</taxon>
        <taxon>Chrysochromulina</taxon>
    </lineage>
</organism>
<proteinExistence type="predicted"/>
<dbReference type="OrthoDB" id="411696at2759"/>